<comment type="caution">
    <text evidence="1">The sequence shown here is derived from an EMBL/GenBank/DDBJ whole genome shotgun (WGS) entry which is preliminary data.</text>
</comment>
<dbReference type="Proteomes" id="UP001152622">
    <property type="component" value="Chromosome 2"/>
</dbReference>
<reference evidence="1" key="1">
    <citation type="journal article" date="2023" name="Science">
        <title>Genome structures resolve the early diversification of teleost fishes.</title>
        <authorList>
            <person name="Parey E."/>
            <person name="Louis A."/>
            <person name="Montfort J."/>
            <person name="Bouchez O."/>
            <person name="Roques C."/>
            <person name="Iampietro C."/>
            <person name="Lluch J."/>
            <person name="Castinel A."/>
            <person name="Donnadieu C."/>
            <person name="Desvignes T."/>
            <person name="Floi Bucao C."/>
            <person name="Jouanno E."/>
            <person name="Wen M."/>
            <person name="Mejri S."/>
            <person name="Dirks R."/>
            <person name="Jansen H."/>
            <person name="Henkel C."/>
            <person name="Chen W.J."/>
            <person name="Zahm M."/>
            <person name="Cabau C."/>
            <person name="Klopp C."/>
            <person name="Thompson A.W."/>
            <person name="Robinson-Rechavi M."/>
            <person name="Braasch I."/>
            <person name="Lecointre G."/>
            <person name="Bobe J."/>
            <person name="Postlethwait J.H."/>
            <person name="Berthelot C."/>
            <person name="Roest Crollius H."/>
            <person name="Guiguen Y."/>
        </authorList>
    </citation>
    <scope>NUCLEOTIDE SEQUENCE</scope>
    <source>
        <strain evidence="1">WJC10195</strain>
    </source>
</reference>
<organism evidence="1 2">
    <name type="scientific">Synaphobranchus kaupii</name>
    <name type="common">Kaup's arrowtooth eel</name>
    <dbReference type="NCBI Taxonomy" id="118154"/>
    <lineage>
        <taxon>Eukaryota</taxon>
        <taxon>Metazoa</taxon>
        <taxon>Chordata</taxon>
        <taxon>Craniata</taxon>
        <taxon>Vertebrata</taxon>
        <taxon>Euteleostomi</taxon>
        <taxon>Actinopterygii</taxon>
        <taxon>Neopterygii</taxon>
        <taxon>Teleostei</taxon>
        <taxon>Anguilliformes</taxon>
        <taxon>Synaphobranchidae</taxon>
        <taxon>Synaphobranchus</taxon>
    </lineage>
</organism>
<proteinExistence type="predicted"/>
<gene>
    <name evidence="1" type="ORF">SKAU_G00046290</name>
</gene>
<dbReference type="EMBL" id="JAINUF010000002">
    <property type="protein sequence ID" value="KAJ8374049.1"/>
    <property type="molecule type" value="Genomic_DNA"/>
</dbReference>
<dbReference type="AlphaFoldDB" id="A0A9Q1G353"/>
<protein>
    <submittedName>
        <fullName evidence="1">Uncharacterized protein</fullName>
    </submittedName>
</protein>
<evidence type="ECO:0000313" key="1">
    <source>
        <dbReference type="EMBL" id="KAJ8374049.1"/>
    </source>
</evidence>
<name>A0A9Q1G353_SYNKA</name>
<sequence>MAVMGIGGTMAADSNPGQTLAIVIAVKMVPRESDINLIKGSGAVLRYPALIMSQGQHKSPGDGPPV</sequence>
<accession>A0A9Q1G353</accession>
<keyword evidence="2" id="KW-1185">Reference proteome</keyword>
<evidence type="ECO:0000313" key="2">
    <source>
        <dbReference type="Proteomes" id="UP001152622"/>
    </source>
</evidence>